<name>A0A081NUI6_9BACL</name>
<dbReference type="InterPro" id="IPR032710">
    <property type="entry name" value="NTF2-like_dom_sf"/>
</dbReference>
<protein>
    <recommendedName>
        <fullName evidence="3">DUF4440 domain-containing protein</fullName>
    </recommendedName>
</protein>
<dbReference type="SUPFAM" id="SSF54427">
    <property type="entry name" value="NTF2-like"/>
    <property type="match status" value="1"/>
</dbReference>
<evidence type="ECO:0008006" key="3">
    <source>
        <dbReference type="Google" id="ProtNLM"/>
    </source>
</evidence>
<keyword evidence="2" id="KW-1185">Reference proteome</keyword>
<sequence length="151" mass="17513">MFHWEGVEMLDKEKLDTITKLFYDSFTNKEGLKPNVNGLYKLFIPEGIVIKNTGSTPEIYNLEQFIAPREKLLNEGTLTDFEEEEVSDRTEIFGNIAHRFSHYRKSGVLSGISFETHGMKTIQFIKTYDSWKISSIAWDDEREGLHIPKGF</sequence>
<proteinExistence type="predicted"/>
<dbReference type="Proteomes" id="UP000028123">
    <property type="component" value="Unassembled WGS sequence"/>
</dbReference>
<gene>
    <name evidence="1" type="ORF">ET33_27920</name>
</gene>
<dbReference type="eggNOG" id="ENOG5032UNV">
    <property type="taxonomic scope" value="Bacteria"/>
</dbReference>
<accession>A0A081NUI6</accession>
<organism evidence="1 2">
    <name type="scientific">Paenibacillus tyrfis</name>
    <dbReference type="NCBI Taxonomy" id="1501230"/>
    <lineage>
        <taxon>Bacteria</taxon>
        <taxon>Bacillati</taxon>
        <taxon>Bacillota</taxon>
        <taxon>Bacilli</taxon>
        <taxon>Bacillales</taxon>
        <taxon>Paenibacillaceae</taxon>
        <taxon>Paenibacillus</taxon>
    </lineage>
</organism>
<reference evidence="1 2" key="1">
    <citation type="submission" date="2014-06" db="EMBL/GenBank/DDBJ databases">
        <title>Draft genome sequence of Paenibacillus sp. MSt1.</title>
        <authorList>
            <person name="Aw Y.K."/>
            <person name="Ong K.S."/>
            <person name="Gan H.M."/>
            <person name="Lee S.M."/>
        </authorList>
    </citation>
    <scope>NUCLEOTIDE SEQUENCE [LARGE SCALE GENOMIC DNA]</scope>
    <source>
        <strain evidence="1 2">MSt1</strain>
    </source>
</reference>
<dbReference type="AlphaFoldDB" id="A0A081NUI6"/>
<dbReference type="EMBL" id="JNVM01000044">
    <property type="protein sequence ID" value="KEQ22109.1"/>
    <property type="molecule type" value="Genomic_DNA"/>
</dbReference>
<evidence type="ECO:0000313" key="1">
    <source>
        <dbReference type="EMBL" id="KEQ22109.1"/>
    </source>
</evidence>
<evidence type="ECO:0000313" key="2">
    <source>
        <dbReference type="Proteomes" id="UP000028123"/>
    </source>
</evidence>
<comment type="caution">
    <text evidence="1">The sequence shown here is derived from an EMBL/GenBank/DDBJ whole genome shotgun (WGS) entry which is preliminary data.</text>
</comment>